<dbReference type="GO" id="GO:0005739">
    <property type="term" value="C:mitochondrion"/>
    <property type="evidence" value="ECO:0000318"/>
    <property type="project" value="GO_Central"/>
</dbReference>
<feature type="domain" description="Poly(A) RNA polymerase mitochondrial-like central palm" evidence="9">
    <location>
        <begin position="186"/>
        <end position="344"/>
    </location>
</feature>
<evidence type="ECO:0000259" key="7">
    <source>
        <dbReference type="Pfam" id="PF03828"/>
    </source>
</evidence>
<dbReference type="Ensembl" id="ENSOANT00000009629.4">
    <property type="protein sequence ID" value="ENSOANP00000009627.3"/>
    <property type="gene ID" value="ENSOANG00000006046.4"/>
</dbReference>
<evidence type="ECO:0000256" key="2">
    <source>
        <dbReference type="ARBA" id="ARBA00001946"/>
    </source>
</evidence>
<gene>
    <name evidence="10" type="primary">MTPAP</name>
</gene>
<dbReference type="InterPro" id="IPR041252">
    <property type="entry name" value="RL"/>
</dbReference>
<dbReference type="GO" id="GO:0071044">
    <property type="term" value="P:histone mRNA catabolic process"/>
    <property type="evidence" value="ECO:0007669"/>
    <property type="project" value="Ensembl"/>
</dbReference>
<comment type="cofactor">
    <cofactor evidence="1">
        <name>Mn(2+)</name>
        <dbReference type="ChEBI" id="CHEBI:29035"/>
    </cofactor>
</comment>
<keyword evidence="5" id="KW-0460">Magnesium</keyword>
<dbReference type="GO" id="GO:0030145">
    <property type="term" value="F:manganese ion binding"/>
    <property type="evidence" value="ECO:0007669"/>
    <property type="project" value="Ensembl"/>
</dbReference>
<dbReference type="GO" id="GO:0000965">
    <property type="term" value="P:mitochondrial RNA 3'-end processing"/>
    <property type="evidence" value="ECO:0007669"/>
    <property type="project" value="Ensembl"/>
</dbReference>
<keyword evidence="3" id="KW-0808">Transferase</keyword>
<dbReference type="GO" id="GO:0097222">
    <property type="term" value="P:mitochondrial mRNA polyadenylation"/>
    <property type="evidence" value="ECO:0007669"/>
    <property type="project" value="Ensembl"/>
</dbReference>
<dbReference type="SUPFAM" id="SSF81631">
    <property type="entry name" value="PAP/OAS1 substrate-binding domain"/>
    <property type="match status" value="1"/>
</dbReference>
<reference evidence="10" key="1">
    <citation type="submission" date="2025-08" db="UniProtKB">
        <authorList>
            <consortium name="Ensembl"/>
        </authorList>
    </citation>
    <scope>IDENTIFICATION</scope>
    <source>
        <strain evidence="10">Glennie</strain>
    </source>
</reference>
<dbReference type="STRING" id="9258.ENSOANP00000009627"/>
<name>F6QKH8_ORNAN</name>
<evidence type="ECO:0000256" key="5">
    <source>
        <dbReference type="ARBA" id="ARBA00022842"/>
    </source>
</evidence>
<dbReference type="Bgee" id="ENSOANG00000006046">
    <property type="expression patterns" value="Expressed in liver and 8 other cell types or tissues"/>
</dbReference>
<evidence type="ECO:0000259" key="8">
    <source>
        <dbReference type="Pfam" id="PF17797"/>
    </source>
</evidence>
<proteinExistence type="predicted"/>
<dbReference type="GO" id="GO:1990817">
    <property type="term" value="F:poly(A) RNA polymerase activity"/>
    <property type="evidence" value="ECO:0000318"/>
    <property type="project" value="GO_Central"/>
</dbReference>
<dbReference type="InterPro" id="IPR043519">
    <property type="entry name" value="NT_sf"/>
</dbReference>
<keyword evidence="11" id="KW-1185">Reference proteome</keyword>
<sequence length="579" mass="64926">MAARVGLLRRLSPCPRGGGRPRPPLHRRFGAAGSAATAPQREEPPEMRAEPGSERKSRKRTLAEVQAERAEQAQRTVLINCPHKINEKKFLNYLSQHGAVNSHFFFESYGVRAVVEYSKKESVASLLEAARIPGAEAEAVVPFKSRFLNLKLKNPSVQTNASVQCINQSTRPYKEFIKTLCEAESIENQLYMLIKKYQITEENTQLRYLVCSFIEDIAAAYFPSCTIKLFGSSVNTFGKLGCDVDMFLDLDNLGKISTKKAADPYFMEFQMKNVSSERVATQKILSVIGECLDNFGPGCVGVQRILNANCPLVRFSHQPSGFQCDLTANNRIALKSSELLYLYGTLDPRVRALVFSVRCWAHVHALTSSIPGSWLTNFSLTMMVLFFLQKRSPPVIPTLNHLKTLADAEDKCIMQGHDCTFVSNLNKIEPSENTESLDVLLSQFFEYFGNFSFNKNSISIRKGKEQNKPDSSPLYIQNPFEQTLNISKNVNQSQLQRFVDLARESAWILQQEDRCRPSSSSNRPWGLAALLLPSSASSNKGQDKSPRREPASKRIRSLLNTIKADFSERSPGNNEGKDL</sequence>
<reference evidence="10" key="2">
    <citation type="submission" date="2025-09" db="UniProtKB">
        <authorList>
            <consortium name="Ensembl"/>
        </authorList>
    </citation>
    <scope>IDENTIFICATION</scope>
    <source>
        <strain evidence="10">Glennie</strain>
    </source>
</reference>
<dbReference type="GeneID" id="100076255"/>
<dbReference type="CTD" id="55149"/>
<protein>
    <submittedName>
        <fullName evidence="10">Mitochondrial poly(A) polymerase</fullName>
    </submittedName>
</protein>
<feature type="domain" description="PAP-associated" evidence="7">
    <location>
        <begin position="437"/>
        <end position="483"/>
    </location>
</feature>
<dbReference type="GO" id="GO:0005524">
    <property type="term" value="F:ATP binding"/>
    <property type="evidence" value="ECO:0007669"/>
    <property type="project" value="Ensembl"/>
</dbReference>
<dbReference type="HOGENOM" id="CLU_018757_3_1_1"/>
<keyword evidence="4" id="KW-0479">Metal-binding</keyword>
<dbReference type="InParanoid" id="F6QKH8"/>
<evidence type="ECO:0000256" key="1">
    <source>
        <dbReference type="ARBA" id="ARBA00001936"/>
    </source>
</evidence>
<dbReference type="GO" id="GO:0000287">
    <property type="term" value="F:magnesium ion binding"/>
    <property type="evidence" value="ECO:0007669"/>
    <property type="project" value="Ensembl"/>
</dbReference>
<evidence type="ECO:0000313" key="10">
    <source>
        <dbReference type="Ensembl" id="ENSOANP00000009627.3"/>
    </source>
</evidence>
<dbReference type="GO" id="GO:0002134">
    <property type="term" value="F:UTP binding"/>
    <property type="evidence" value="ECO:0007669"/>
    <property type="project" value="Ensembl"/>
</dbReference>
<feature type="compositionally biased region" description="Basic and acidic residues" evidence="6">
    <location>
        <begin position="541"/>
        <end position="552"/>
    </location>
</feature>
<evidence type="ECO:0000313" key="11">
    <source>
        <dbReference type="Proteomes" id="UP000002279"/>
    </source>
</evidence>
<dbReference type="AlphaFoldDB" id="F6QKH8"/>
<dbReference type="GeneTree" id="ENSGT00940000158582"/>
<dbReference type="PANTHER" id="PTHR12271:SF133">
    <property type="entry name" value="POLY(A) RNA POLYMERASE, MITOCHONDRIAL"/>
    <property type="match status" value="1"/>
</dbReference>
<evidence type="ECO:0000256" key="4">
    <source>
        <dbReference type="ARBA" id="ARBA00022723"/>
    </source>
</evidence>
<evidence type="ECO:0000256" key="6">
    <source>
        <dbReference type="SAM" id="MobiDB-lite"/>
    </source>
</evidence>
<dbReference type="KEGG" id="oaa:100076255"/>
<comment type="cofactor">
    <cofactor evidence="2">
        <name>Mg(2+)</name>
        <dbReference type="ChEBI" id="CHEBI:18420"/>
    </cofactor>
</comment>
<dbReference type="Pfam" id="PF22600">
    <property type="entry name" value="MTPAP-like_central"/>
    <property type="match status" value="1"/>
</dbReference>
<dbReference type="InterPro" id="IPR002058">
    <property type="entry name" value="PAP_assoc"/>
</dbReference>
<dbReference type="Pfam" id="PF17797">
    <property type="entry name" value="RL"/>
    <property type="match status" value="1"/>
</dbReference>
<dbReference type="SUPFAM" id="SSF81301">
    <property type="entry name" value="Nucleotidyltransferase"/>
    <property type="match status" value="1"/>
</dbReference>
<dbReference type="OMA" id="LRFDNDM"/>
<dbReference type="eggNOG" id="KOG2277">
    <property type="taxonomic scope" value="Eukaryota"/>
</dbReference>
<dbReference type="FunCoup" id="F6QKH8">
    <property type="interactions" value="3881"/>
</dbReference>
<feature type="compositionally biased region" description="Basic and acidic residues" evidence="6">
    <location>
        <begin position="40"/>
        <end position="55"/>
    </location>
</feature>
<feature type="region of interest" description="Disordered" evidence="6">
    <location>
        <begin position="1"/>
        <end position="61"/>
    </location>
</feature>
<dbReference type="GO" id="GO:0005654">
    <property type="term" value="C:nucleoplasm"/>
    <property type="evidence" value="ECO:0007669"/>
    <property type="project" value="Ensembl"/>
</dbReference>
<dbReference type="OrthoDB" id="434989at2759"/>
<dbReference type="GO" id="GO:0042803">
    <property type="term" value="F:protein homodimerization activity"/>
    <property type="evidence" value="ECO:0007669"/>
    <property type="project" value="Ensembl"/>
</dbReference>
<feature type="compositionally biased region" description="Low complexity" evidence="6">
    <location>
        <begin position="1"/>
        <end position="15"/>
    </location>
</feature>
<feature type="region of interest" description="Disordered" evidence="6">
    <location>
        <begin position="535"/>
        <end position="579"/>
    </location>
</feature>
<dbReference type="CDD" id="cd05402">
    <property type="entry name" value="NT_PAP_TUTase"/>
    <property type="match status" value="1"/>
</dbReference>
<dbReference type="Proteomes" id="UP000002279">
    <property type="component" value="Unplaced"/>
</dbReference>
<dbReference type="InterPro" id="IPR054708">
    <property type="entry name" value="MTPAP-like_central"/>
</dbReference>
<dbReference type="Gene3D" id="1.10.1410.10">
    <property type="match status" value="1"/>
</dbReference>
<dbReference type="Gene3D" id="3.30.460.10">
    <property type="entry name" value="Beta Polymerase, domain 2"/>
    <property type="match status" value="1"/>
</dbReference>
<dbReference type="Pfam" id="PF03828">
    <property type="entry name" value="PAP_assoc"/>
    <property type="match status" value="1"/>
</dbReference>
<feature type="domain" description="RL" evidence="8">
    <location>
        <begin position="61"/>
        <end position="130"/>
    </location>
</feature>
<organism evidence="10 11">
    <name type="scientific">Ornithorhynchus anatinus</name>
    <name type="common">Duckbill platypus</name>
    <dbReference type="NCBI Taxonomy" id="9258"/>
    <lineage>
        <taxon>Eukaryota</taxon>
        <taxon>Metazoa</taxon>
        <taxon>Chordata</taxon>
        <taxon>Craniata</taxon>
        <taxon>Vertebrata</taxon>
        <taxon>Euteleostomi</taxon>
        <taxon>Mammalia</taxon>
        <taxon>Monotremata</taxon>
        <taxon>Ornithorhynchidae</taxon>
        <taxon>Ornithorhynchus</taxon>
    </lineage>
</organism>
<evidence type="ECO:0000259" key="9">
    <source>
        <dbReference type="Pfam" id="PF22600"/>
    </source>
</evidence>
<dbReference type="PANTHER" id="PTHR12271">
    <property type="entry name" value="POLY A POLYMERASE CID PAP -RELATED"/>
    <property type="match status" value="1"/>
</dbReference>
<dbReference type="GO" id="GO:0031123">
    <property type="term" value="P:RNA 3'-end processing"/>
    <property type="evidence" value="ECO:0000318"/>
    <property type="project" value="GO_Central"/>
</dbReference>
<evidence type="ECO:0000256" key="3">
    <source>
        <dbReference type="ARBA" id="ARBA00022679"/>
    </source>
</evidence>
<accession>F6QKH8</accession>